<keyword evidence="1" id="KW-0732">Signal</keyword>
<feature type="signal peptide" evidence="1">
    <location>
        <begin position="1"/>
        <end position="20"/>
    </location>
</feature>
<dbReference type="Proteomes" id="UP000772434">
    <property type="component" value="Unassembled WGS sequence"/>
</dbReference>
<keyword evidence="3" id="KW-1185">Reference proteome</keyword>
<proteinExistence type="predicted"/>
<reference evidence="2" key="1">
    <citation type="submission" date="2020-11" db="EMBL/GenBank/DDBJ databases">
        <authorList>
            <consortium name="DOE Joint Genome Institute"/>
            <person name="Ahrendt S."/>
            <person name="Riley R."/>
            <person name="Andreopoulos W."/>
            <person name="Labutti K."/>
            <person name="Pangilinan J."/>
            <person name="Ruiz-Duenas F.J."/>
            <person name="Barrasa J.M."/>
            <person name="Sanchez-Garcia M."/>
            <person name="Camarero S."/>
            <person name="Miyauchi S."/>
            <person name="Serrano A."/>
            <person name="Linde D."/>
            <person name="Babiker R."/>
            <person name="Drula E."/>
            <person name="Ayuso-Fernandez I."/>
            <person name="Pacheco R."/>
            <person name="Padilla G."/>
            <person name="Ferreira P."/>
            <person name="Barriuso J."/>
            <person name="Kellner H."/>
            <person name="Castanera R."/>
            <person name="Alfaro M."/>
            <person name="Ramirez L."/>
            <person name="Pisabarro A.G."/>
            <person name="Kuo A."/>
            <person name="Tritt A."/>
            <person name="Lipzen A."/>
            <person name="He G."/>
            <person name="Yan M."/>
            <person name="Ng V."/>
            <person name="Cullen D."/>
            <person name="Martin F."/>
            <person name="Rosso M.-N."/>
            <person name="Henrissat B."/>
            <person name="Hibbett D."/>
            <person name="Martinez A.T."/>
            <person name="Grigoriev I.V."/>
        </authorList>
    </citation>
    <scope>NUCLEOTIDE SEQUENCE</scope>
    <source>
        <strain evidence="2">AH 40177</strain>
    </source>
</reference>
<organism evidence="2 3">
    <name type="scientific">Rhodocollybia butyracea</name>
    <dbReference type="NCBI Taxonomy" id="206335"/>
    <lineage>
        <taxon>Eukaryota</taxon>
        <taxon>Fungi</taxon>
        <taxon>Dikarya</taxon>
        <taxon>Basidiomycota</taxon>
        <taxon>Agaricomycotina</taxon>
        <taxon>Agaricomycetes</taxon>
        <taxon>Agaricomycetidae</taxon>
        <taxon>Agaricales</taxon>
        <taxon>Marasmiineae</taxon>
        <taxon>Omphalotaceae</taxon>
        <taxon>Rhodocollybia</taxon>
    </lineage>
</organism>
<gene>
    <name evidence="2" type="ORF">BDP27DRAFT_1457995</name>
</gene>
<evidence type="ECO:0000313" key="3">
    <source>
        <dbReference type="Proteomes" id="UP000772434"/>
    </source>
</evidence>
<evidence type="ECO:0000313" key="2">
    <source>
        <dbReference type="EMBL" id="KAF9020192.1"/>
    </source>
</evidence>
<protein>
    <submittedName>
        <fullName evidence="2">Uncharacterized protein</fullName>
    </submittedName>
</protein>
<dbReference type="AlphaFoldDB" id="A0A9P5TVI6"/>
<name>A0A9P5TVI6_9AGAR</name>
<accession>A0A9P5TVI6</accession>
<dbReference type="EMBL" id="JADNRY010001165">
    <property type="protein sequence ID" value="KAF9020192.1"/>
    <property type="molecule type" value="Genomic_DNA"/>
</dbReference>
<sequence>MRFVLLLFTLIAGSMIVVCPLPMDSQAGSLLVQTEPVVITLINGKTGLKMERTGVTDKKTPDKKTRTAIGYKRRAFTHIFTQALGTKPKATPQYEGLYAPRYPEGRRWIYFTLTGWAPCIGQPCFGWIAYGQEFKANGHKGHMYRQRYIGISSGLPASYSFNEIVGGSSLEGAMKKEWKILMEEFIEYFMTPTKPTVTFVDDEGTPKLVGKQNRLDEHQFSKDISEALNPSLEQDPESTVTITFKFKGYHDPSYYHDPVPYYSNPYRKWRYFELIGGHEHCTTLSPCFGFATDECLVIVKPISQPDPKSARFNILGVKLGIVPGVSLPDMVTHIMPGIMKKFETQFHVWAQEELDMAE</sequence>
<evidence type="ECO:0000256" key="1">
    <source>
        <dbReference type="SAM" id="SignalP"/>
    </source>
</evidence>
<feature type="chain" id="PRO_5040360305" evidence="1">
    <location>
        <begin position="21"/>
        <end position="358"/>
    </location>
</feature>
<comment type="caution">
    <text evidence="2">The sequence shown here is derived from an EMBL/GenBank/DDBJ whole genome shotgun (WGS) entry which is preliminary data.</text>
</comment>